<dbReference type="PANTHER" id="PTHR31151:SF0">
    <property type="entry name" value="PROLINE-TRNA LIGASE (DUF1680)"/>
    <property type="match status" value="1"/>
</dbReference>
<reference evidence="5 6" key="1">
    <citation type="submission" date="2019-07" db="EMBL/GenBank/DDBJ databases">
        <title>Whole genome shotgun sequence of Cellulomonas xylanilytica NBRC 101102.</title>
        <authorList>
            <person name="Hosoyama A."/>
            <person name="Uohara A."/>
            <person name="Ohji S."/>
            <person name="Ichikawa N."/>
        </authorList>
    </citation>
    <scope>NUCLEOTIDE SEQUENCE [LARGE SCALE GENOMIC DNA]</scope>
    <source>
        <strain evidence="5 6">NBRC 101102</strain>
    </source>
</reference>
<name>A0A510V2Q9_9CELL</name>
<proteinExistence type="predicted"/>
<dbReference type="InterPro" id="IPR046544">
    <property type="entry name" value="GH146_SB_dom"/>
</dbReference>
<protein>
    <submittedName>
        <fullName evidence="5">Glycosyl hydrolase</fullName>
    </submittedName>
</protein>
<accession>A0A510V2Q9</accession>
<dbReference type="GO" id="GO:0016787">
    <property type="term" value="F:hydrolase activity"/>
    <property type="evidence" value="ECO:0007669"/>
    <property type="project" value="UniProtKB-KW"/>
</dbReference>
<evidence type="ECO:0000259" key="2">
    <source>
        <dbReference type="Pfam" id="PF16375"/>
    </source>
</evidence>
<dbReference type="Pfam" id="PF07944">
    <property type="entry name" value="Beta-AFase-like_GH127_cat"/>
    <property type="match status" value="1"/>
</dbReference>
<feature type="domain" description="Non-reducing end beta-L-arabinofuranosidase-like GH127 middle" evidence="4">
    <location>
        <begin position="399"/>
        <end position="489"/>
    </location>
</feature>
<gene>
    <name evidence="5" type="ORF">CXY01_01100</name>
</gene>
<dbReference type="AlphaFoldDB" id="A0A510V2Q9"/>
<keyword evidence="5" id="KW-0378">Hydrolase</keyword>
<dbReference type="EMBL" id="BJUB01000001">
    <property type="protein sequence ID" value="GEK19590.1"/>
    <property type="molecule type" value="Genomic_DNA"/>
</dbReference>
<evidence type="ECO:0000313" key="5">
    <source>
        <dbReference type="EMBL" id="GEK19590.1"/>
    </source>
</evidence>
<dbReference type="Pfam" id="PF20736">
    <property type="entry name" value="Glyco_hydro127M"/>
    <property type="match status" value="1"/>
</dbReference>
<organism evidence="5 6">
    <name type="scientific">Cellulomonas xylanilytica</name>
    <dbReference type="NCBI Taxonomy" id="233583"/>
    <lineage>
        <taxon>Bacteria</taxon>
        <taxon>Bacillati</taxon>
        <taxon>Actinomycetota</taxon>
        <taxon>Actinomycetes</taxon>
        <taxon>Micrococcales</taxon>
        <taxon>Cellulomonadaceae</taxon>
        <taxon>Cellulomonas</taxon>
    </lineage>
</organism>
<dbReference type="Pfam" id="PF20620">
    <property type="entry name" value="DUF6805"/>
    <property type="match status" value="1"/>
</dbReference>
<dbReference type="Proteomes" id="UP000321118">
    <property type="component" value="Unassembled WGS sequence"/>
</dbReference>
<dbReference type="RefSeq" id="WP_146925126.1">
    <property type="nucleotide sequence ID" value="NZ_BJUB01000001.1"/>
</dbReference>
<evidence type="ECO:0000259" key="1">
    <source>
        <dbReference type="Pfam" id="PF07944"/>
    </source>
</evidence>
<evidence type="ECO:0000259" key="3">
    <source>
        <dbReference type="Pfam" id="PF20620"/>
    </source>
</evidence>
<feature type="domain" description="Glycoside hydrolase GH146 substrate-binding" evidence="3">
    <location>
        <begin position="627"/>
        <end position="757"/>
    </location>
</feature>
<evidence type="ECO:0000259" key="4">
    <source>
        <dbReference type="Pfam" id="PF20736"/>
    </source>
</evidence>
<dbReference type="InterPro" id="IPR012878">
    <property type="entry name" value="Beta-AFase-like_GH127_cat"/>
</dbReference>
<keyword evidence="6" id="KW-1185">Reference proteome</keyword>
<dbReference type="GO" id="GO:0005975">
    <property type="term" value="P:carbohydrate metabolic process"/>
    <property type="evidence" value="ECO:0007669"/>
    <property type="project" value="InterPro"/>
</dbReference>
<evidence type="ECO:0000313" key="6">
    <source>
        <dbReference type="Proteomes" id="UP000321118"/>
    </source>
</evidence>
<dbReference type="Pfam" id="PF16375">
    <property type="entry name" value="DUF4986"/>
    <property type="match status" value="1"/>
</dbReference>
<dbReference type="PANTHER" id="PTHR31151">
    <property type="entry name" value="PROLINE-TRNA LIGASE (DUF1680)"/>
    <property type="match status" value="1"/>
</dbReference>
<dbReference type="InterPro" id="IPR049046">
    <property type="entry name" value="Beta-AFase-like_GH127_middle"/>
</dbReference>
<dbReference type="InterPro" id="IPR032275">
    <property type="entry name" value="DUF4986"/>
</dbReference>
<feature type="domain" description="DUF4986" evidence="2">
    <location>
        <begin position="519"/>
        <end position="601"/>
    </location>
</feature>
<dbReference type="InterPro" id="IPR008928">
    <property type="entry name" value="6-hairpin_glycosidase_sf"/>
</dbReference>
<comment type="caution">
    <text evidence="5">The sequence shown here is derived from an EMBL/GenBank/DDBJ whole genome shotgun (WGS) entry which is preliminary data.</text>
</comment>
<dbReference type="SUPFAM" id="SSF48208">
    <property type="entry name" value="Six-hairpin glycosidases"/>
    <property type="match status" value="1"/>
</dbReference>
<dbReference type="OrthoDB" id="9757939at2"/>
<feature type="domain" description="Non-reducing end beta-L-arabinofuranosidase-like GH127 catalytic" evidence="1">
    <location>
        <begin position="8"/>
        <end position="388"/>
    </location>
</feature>
<sequence>MIAFPLAHVRLLDGPFKDAQDADVRYVLALDPDRLCAPYLREAGLEPAAPGYGNWEGDGMGGHIGGHYLSACAQLWAATGDDRLRDRVEHVLDVLERCQQAVGTGYLGGVPGGAALGEELAAGVVDADTFSLNGRWVPLYNLHKTVAGLLDAATVGTSERALKMAMSWGDWWLSVSRGMQDETFEQMLHTEFGGMADAFAQLAEVTGRPEYLAEAQRFAHREVLDPLAEARDVLDGLHANTQIAKVVGYARLAGLTDDGRYRDAAEFFWRTVTSRRTVAIGGNSVREHFHAPDDFSTMLSERQGPETCNTYNMLKLTALLHLASGDAAYLDFYERATLNHVLSSQHPTRGGFVYFTPLRPAHYRVYSQPQTSMWCCVGSGMENHARYGSLVFARSDDDLVVNLYLAASLDWADRGLTARLDADLLSSDTAVLHLAAASPVELALRLRRPTWAADVRVEVDGEPVDAEQAGGYLVLRRTWSGTHEVTVRFSTALAADPLPDGSPWAALRWGPVVLAAPAGTDRLDGLLADEQRMGHVAAGPTRRLATTPVVAATDVLDAAVLVRRDPLEVDLTVWPEGADTAVPVRLVPFSTIHDARYTLYWPVGHDVVARRAQLAAQDRAESSDVVVVDEVVAGEQQPESDHAFAGEHTRAHTADGTHTRSATGWFSYTLHDPDGSAAVLETTWLEPDAADPRAQELRVGGAALGPPTRTWVADGVVHESYELTEVLPGSRDDRRLTVSVHARDGVPTMHLVRLRLVAPTAP</sequence>